<organism evidence="1 2">
    <name type="scientific">Vigna unguiculata</name>
    <name type="common">Cowpea</name>
    <dbReference type="NCBI Taxonomy" id="3917"/>
    <lineage>
        <taxon>Eukaryota</taxon>
        <taxon>Viridiplantae</taxon>
        <taxon>Streptophyta</taxon>
        <taxon>Embryophyta</taxon>
        <taxon>Tracheophyta</taxon>
        <taxon>Spermatophyta</taxon>
        <taxon>Magnoliopsida</taxon>
        <taxon>eudicotyledons</taxon>
        <taxon>Gunneridae</taxon>
        <taxon>Pentapetalae</taxon>
        <taxon>rosids</taxon>
        <taxon>fabids</taxon>
        <taxon>Fabales</taxon>
        <taxon>Fabaceae</taxon>
        <taxon>Papilionoideae</taxon>
        <taxon>50 kb inversion clade</taxon>
        <taxon>NPAAA clade</taxon>
        <taxon>indigoferoid/millettioid clade</taxon>
        <taxon>Phaseoleae</taxon>
        <taxon>Vigna</taxon>
    </lineage>
</organism>
<dbReference type="EMBL" id="CP039352">
    <property type="protein sequence ID" value="QCE04988.1"/>
    <property type="molecule type" value="Genomic_DNA"/>
</dbReference>
<proteinExistence type="predicted"/>
<name>A0A4D6MV35_VIGUN</name>
<evidence type="ECO:0000313" key="1">
    <source>
        <dbReference type="EMBL" id="QCE04988.1"/>
    </source>
</evidence>
<protein>
    <submittedName>
        <fullName evidence="1">Uncharacterized protein</fullName>
    </submittedName>
</protein>
<reference evidence="1 2" key="1">
    <citation type="submission" date="2019-04" db="EMBL/GenBank/DDBJ databases">
        <title>An improved genome assembly and genetic linkage map for asparagus bean, Vigna unguiculata ssp. sesquipedialis.</title>
        <authorList>
            <person name="Xia Q."/>
            <person name="Zhang R."/>
            <person name="Dong Y."/>
        </authorList>
    </citation>
    <scope>NUCLEOTIDE SEQUENCE [LARGE SCALE GENOMIC DNA]</scope>
    <source>
        <tissue evidence="1">Leaf</tissue>
    </source>
</reference>
<dbReference type="AlphaFoldDB" id="A0A4D6MV35"/>
<dbReference type="Proteomes" id="UP000501690">
    <property type="component" value="Linkage Group LG8"/>
</dbReference>
<sequence>MPLARAASSSSPVKRKATTPLDERYLLAVRWLVENWGRRIAILKERGKECDVELFSHGLETDGVWNQCEKI</sequence>
<keyword evidence="2" id="KW-1185">Reference proteome</keyword>
<gene>
    <name evidence="1" type="ORF">DEO72_LG8g3030</name>
</gene>
<accession>A0A4D6MV35</accession>
<evidence type="ECO:0000313" key="2">
    <source>
        <dbReference type="Proteomes" id="UP000501690"/>
    </source>
</evidence>